<name>A0A1F6V475_9BACT</name>
<comment type="caution">
    <text evidence="1">The sequence shown here is derived from an EMBL/GenBank/DDBJ whole genome shotgun (WGS) entry which is preliminary data.</text>
</comment>
<evidence type="ECO:0008006" key="3">
    <source>
        <dbReference type="Google" id="ProtNLM"/>
    </source>
</evidence>
<evidence type="ECO:0000313" key="1">
    <source>
        <dbReference type="EMBL" id="OGI64422.1"/>
    </source>
</evidence>
<organism evidence="1 2">
    <name type="scientific">Candidatus Nomurabacteria bacterium RIFCSPHIGHO2_01_FULL_40_20</name>
    <dbReference type="NCBI Taxonomy" id="1801738"/>
    <lineage>
        <taxon>Bacteria</taxon>
        <taxon>Candidatus Nomuraibacteriota</taxon>
    </lineage>
</organism>
<dbReference type="Proteomes" id="UP000178985">
    <property type="component" value="Unassembled WGS sequence"/>
</dbReference>
<sequence length="590" mass="69256">MQKRICQATKKEFIITDDEASFCEKIGVPLPTFSPEERFRRRLMRRNERVLSLRLCTGTGKKVVSFYDENVSFPVYSREYWYGDGWDGTEYGRDYDFSKSFFEQFMELGKVAPRIALWQVNSVNSDTSNYIVDSKNCYMCFTALGGNEDCMYSSYLTESTNCLDCDHITKCDRCYESFNCDSCYNCKFSVDSTTCRDSWFLRDCNNCSDCFGCVGLKDRQYYIWNEPYTKEKYESKLKEFKITSRQNFSHFEEKVNRMWEKFPHRYMHGKKNENVTGDYALNSNKCENAFFINDCEDSKNLFFTMGLKNSMDVTVSPIQNELLYECHAIPKQNYDVKFSDLCSNGCNSIEYCSNCDSSSNLFGCIGLRKKEYCILNKQYTKEEYQELIQKIKEHIQSMQYIDKSGRKYGYGEFFPPEVSPFAYNESMAQEHFPLNKKEAESAGYAWKELKEREYKTTMDTHTVPDDVTGIPENIAEQVIGCMNEGEGEHNCQTAFRIMPNELIFYKQNNIPLPRYCPNCRHHKRLDYRNALKLRERYCDCAGLQSKNEKYKNTIEHPYHGNSPCGNSFKTTYDNLEKIVYCEDCYKQEVS</sequence>
<dbReference type="EMBL" id="MFTO01000001">
    <property type="protein sequence ID" value="OGI64422.1"/>
    <property type="molecule type" value="Genomic_DNA"/>
</dbReference>
<reference evidence="1 2" key="1">
    <citation type="journal article" date="2016" name="Nat. Commun.">
        <title>Thousands of microbial genomes shed light on interconnected biogeochemical processes in an aquifer system.</title>
        <authorList>
            <person name="Anantharaman K."/>
            <person name="Brown C.T."/>
            <person name="Hug L.A."/>
            <person name="Sharon I."/>
            <person name="Castelle C.J."/>
            <person name="Probst A.J."/>
            <person name="Thomas B.C."/>
            <person name="Singh A."/>
            <person name="Wilkins M.J."/>
            <person name="Karaoz U."/>
            <person name="Brodie E.L."/>
            <person name="Williams K.H."/>
            <person name="Hubbard S.S."/>
            <person name="Banfield J.F."/>
        </authorList>
    </citation>
    <scope>NUCLEOTIDE SEQUENCE [LARGE SCALE GENOMIC DNA]</scope>
</reference>
<dbReference type="AlphaFoldDB" id="A0A1F6V475"/>
<evidence type="ECO:0000313" key="2">
    <source>
        <dbReference type="Proteomes" id="UP000178985"/>
    </source>
</evidence>
<gene>
    <name evidence="1" type="ORF">A2733_01285</name>
</gene>
<protein>
    <recommendedName>
        <fullName evidence="3">Caib/baif family protein</fullName>
    </recommendedName>
</protein>
<accession>A0A1F6V475</accession>
<proteinExistence type="predicted"/>